<proteinExistence type="inferred from homology"/>
<dbReference type="Pfam" id="PF06702">
    <property type="entry name" value="Fam20C"/>
    <property type="match status" value="1"/>
</dbReference>
<keyword evidence="8" id="KW-0472">Membrane</keyword>
<evidence type="ECO:0000313" key="11">
    <source>
        <dbReference type="Proteomes" id="UP000019118"/>
    </source>
</evidence>
<keyword evidence="3" id="KW-0333">Golgi apparatus</keyword>
<keyword evidence="4" id="KW-1015">Disulfide bond</keyword>
<feature type="binding site" evidence="6">
    <location>
        <position position="217"/>
    </location>
    <ligand>
        <name>ATP</name>
        <dbReference type="ChEBI" id="CHEBI:30616"/>
    </ligand>
</feature>
<reference evidence="10" key="2">
    <citation type="submission" date="2024-08" db="UniProtKB">
        <authorList>
            <consortium name="EnsemblMetazoa"/>
        </authorList>
    </citation>
    <scope>IDENTIFICATION</scope>
</reference>
<feature type="binding site" evidence="6">
    <location>
        <position position="254"/>
    </location>
    <ligand>
        <name>ATP</name>
        <dbReference type="ChEBI" id="CHEBI:30616"/>
    </ligand>
</feature>
<feature type="transmembrane region" description="Helical" evidence="8">
    <location>
        <begin position="12"/>
        <end position="29"/>
    </location>
</feature>
<accession>A0AAR5PBZ9</accession>
<dbReference type="InterPro" id="IPR024869">
    <property type="entry name" value="FAM20"/>
</dbReference>
<dbReference type="GO" id="GO:0005794">
    <property type="term" value="C:Golgi apparatus"/>
    <property type="evidence" value="ECO:0007669"/>
    <property type="project" value="UniProtKB-SubCell"/>
</dbReference>
<evidence type="ECO:0000256" key="7">
    <source>
        <dbReference type="PIRSR" id="PIRSR624869-3"/>
    </source>
</evidence>
<protein>
    <recommendedName>
        <fullName evidence="9">FAM20 C-terminal domain-containing protein</fullName>
    </recommendedName>
</protein>
<evidence type="ECO:0000256" key="1">
    <source>
        <dbReference type="ARBA" id="ARBA00004555"/>
    </source>
</evidence>
<dbReference type="InterPro" id="IPR009581">
    <property type="entry name" value="FAM20_C"/>
</dbReference>
<keyword evidence="6" id="KW-0067">ATP-binding</keyword>
<dbReference type="AlphaFoldDB" id="A0AAR5PBZ9"/>
<keyword evidence="6" id="KW-0547">Nucleotide-binding</keyword>
<organism evidence="10 11">
    <name type="scientific">Dendroctonus ponderosae</name>
    <name type="common">Mountain pine beetle</name>
    <dbReference type="NCBI Taxonomy" id="77166"/>
    <lineage>
        <taxon>Eukaryota</taxon>
        <taxon>Metazoa</taxon>
        <taxon>Ecdysozoa</taxon>
        <taxon>Arthropoda</taxon>
        <taxon>Hexapoda</taxon>
        <taxon>Insecta</taxon>
        <taxon>Pterygota</taxon>
        <taxon>Neoptera</taxon>
        <taxon>Endopterygota</taxon>
        <taxon>Coleoptera</taxon>
        <taxon>Polyphaga</taxon>
        <taxon>Cucujiformia</taxon>
        <taxon>Curculionidae</taxon>
        <taxon>Scolytinae</taxon>
        <taxon>Dendroctonus</taxon>
    </lineage>
</organism>
<evidence type="ECO:0000256" key="5">
    <source>
        <dbReference type="ARBA" id="ARBA00023180"/>
    </source>
</evidence>
<name>A0AAR5PBZ9_DENPD</name>
<dbReference type="EnsemblMetazoa" id="XM_019903041.1">
    <property type="protein sequence ID" value="XP_019758600.1"/>
    <property type="gene ID" value="LOC109536712"/>
</dbReference>
<keyword evidence="7" id="KW-0479">Metal-binding</keyword>
<evidence type="ECO:0000256" key="3">
    <source>
        <dbReference type="ARBA" id="ARBA00023034"/>
    </source>
</evidence>
<keyword evidence="5" id="KW-0325">Glycoprotein</keyword>
<feature type="binding site" evidence="6">
    <location>
        <begin position="336"/>
        <end position="339"/>
    </location>
    <ligand>
        <name>ATP</name>
        <dbReference type="ChEBI" id="CHEBI:30616"/>
    </ligand>
</feature>
<dbReference type="GO" id="GO:0004674">
    <property type="term" value="F:protein serine/threonine kinase activity"/>
    <property type="evidence" value="ECO:0007669"/>
    <property type="project" value="TreeGrafter"/>
</dbReference>
<keyword evidence="8" id="KW-1133">Transmembrane helix</keyword>
<comment type="cofactor">
    <cofactor evidence="7">
        <name>Mn(2+)</name>
        <dbReference type="ChEBI" id="CHEBI:29035"/>
    </cofactor>
</comment>
<evidence type="ECO:0000256" key="4">
    <source>
        <dbReference type="ARBA" id="ARBA00023157"/>
    </source>
</evidence>
<dbReference type="Proteomes" id="UP000019118">
    <property type="component" value="Unassembled WGS sequence"/>
</dbReference>
<dbReference type="GO" id="GO:0046872">
    <property type="term" value="F:metal ion binding"/>
    <property type="evidence" value="ECO:0007669"/>
    <property type="project" value="UniProtKB-KW"/>
</dbReference>
<dbReference type="PANTHER" id="PTHR12450">
    <property type="entry name" value="DENTIN MATRIX PROTEIN 4 PROTEIN FAM20"/>
    <property type="match status" value="1"/>
</dbReference>
<dbReference type="GO" id="GO:0005524">
    <property type="term" value="F:ATP binding"/>
    <property type="evidence" value="ECO:0007669"/>
    <property type="project" value="UniProtKB-KW"/>
</dbReference>
<evidence type="ECO:0000256" key="6">
    <source>
        <dbReference type="PIRSR" id="PIRSR624869-2"/>
    </source>
</evidence>
<dbReference type="PANTHER" id="PTHR12450:SF22">
    <property type="entry name" value="EXTRACELLULAR SERINE_THREONINE PROTEIN CG31145"/>
    <property type="match status" value="1"/>
</dbReference>
<feature type="domain" description="FAM20 C-terminal" evidence="9">
    <location>
        <begin position="300"/>
        <end position="360"/>
    </location>
</feature>
<sequence length="360" mass="41059">MLLSGLRMKERFVLCASVIAVLFTLMLIMDIQMDLGLSRKHLVPSHGRIKTVINEEGPEAAYHSFKNRLLQKTHSGISMNISKENLPNETALLRGEAGRESGAGQMQNQVSNKEQEDDFSDLLDYLMLDTYERGKFRADLSRINPVVAAEETKSKNPTIGELKNINLEKNATTLEKFHMQISQHELYSKDCPLVDELLRQMQTETVLHVAQKSGGTQLKLVIDYPNDLQALFKPMRFPREQQTLPNHFYFTDYERHNAEIAAFHLDRLMGFRRAMPVTGRLLNVTSELYSKAEGDLLSTFFISPSENLCFHGKCSYYCDTSHAICGSPDKLEGSFAAFLPSSKLAPTKVWRHPWRRSYHK</sequence>
<keyword evidence="7" id="KW-0464">Manganese</keyword>
<keyword evidence="8" id="KW-0812">Transmembrane</keyword>
<reference evidence="11" key="1">
    <citation type="journal article" date="2013" name="Genome Biol.">
        <title>Draft genome of the mountain pine beetle, Dendroctonus ponderosae Hopkins, a major forest pest.</title>
        <authorList>
            <person name="Keeling C.I."/>
            <person name="Yuen M.M."/>
            <person name="Liao N.Y."/>
            <person name="Docking T.R."/>
            <person name="Chan S.K."/>
            <person name="Taylor G.A."/>
            <person name="Palmquist D.L."/>
            <person name="Jackman S.D."/>
            <person name="Nguyen A."/>
            <person name="Li M."/>
            <person name="Henderson H."/>
            <person name="Janes J.K."/>
            <person name="Zhao Y."/>
            <person name="Pandoh P."/>
            <person name="Moore R."/>
            <person name="Sperling F.A."/>
            <person name="Huber D.P."/>
            <person name="Birol I."/>
            <person name="Jones S.J."/>
            <person name="Bohlmann J."/>
        </authorList>
    </citation>
    <scope>NUCLEOTIDE SEQUENCE</scope>
</reference>
<comment type="similarity">
    <text evidence="2">Belongs to the FAM20 family.</text>
</comment>
<comment type="subcellular location">
    <subcellularLocation>
        <location evidence="1">Golgi apparatus</location>
    </subcellularLocation>
</comment>
<evidence type="ECO:0000259" key="9">
    <source>
        <dbReference type="Pfam" id="PF06702"/>
    </source>
</evidence>
<evidence type="ECO:0000256" key="8">
    <source>
        <dbReference type="SAM" id="Phobius"/>
    </source>
</evidence>
<keyword evidence="11" id="KW-1185">Reference proteome</keyword>
<evidence type="ECO:0000313" key="10">
    <source>
        <dbReference type="EnsemblMetazoa" id="XP_019758600.1"/>
    </source>
</evidence>
<feature type="binding site" evidence="7">
    <location>
        <position position="254"/>
    </location>
    <ligand>
        <name>Mn(2+)</name>
        <dbReference type="ChEBI" id="CHEBI:29035"/>
    </ligand>
</feature>
<evidence type="ECO:0000256" key="2">
    <source>
        <dbReference type="ARBA" id="ARBA00006557"/>
    </source>
</evidence>
<feature type="binding site" evidence="6">
    <location>
        <position position="233"/>
    </location>
    <ligand>
        <name>ATP</name>
        <dbReference type="ChEBI" id="CHEBI:30616"/>
    </ligand>
</feature>